<sequence>MIVIKTTEEEIIKRLKLRKRLDDDINVIKHRFKIYHEQTQPVVDYYKKQKKNIKFIDGNGSIEEVYERILKALK</sequence>
<accession>A0A0G0P5K1</accession>
<evidence type="ECO:0000256" key="1">
    <source>
        <dbReference type="ARBA" id="ARBA00022679"/>
    </source>
</evidence>
<reference evidence="7 8" key="1">
    <citation type="journal article" date="2015" name="Nature">
        <title>rRNA introns, odd ribosomes, and small enigmatic genomes across a large radiation of phyla.</title>
        <authorList>
            <person name="Brown C.T."/>
            <person name="Hug L.A."/>
            <person name="Thomas B.C."/>
            <person name="Sharon I."/>
            <person name="Castelle C.J."/>
            <person name="Singh A."/>
            <person name="Wilkins M.J."/>
            <person name="Williams K.H."/>
            <person name="Banfield J.F."/>
        </authorList>
    </citation>
    <scope>NUCLEOTIDE SEQUENCE [LARGE SCALE GENOMIC DNA]</scope>
</reference>
<organism evidence="7 8">
    <name type="scientific">candidate division CPR2 bacterium GW2011_GWC2_39_10</name>
    <dbReference type="NCBI Taxonomy" id="1618345"/>
    <lineage>
        <taxon>Bacteria</taxon>
        <taxon>Bacteria division CPR2</taxon>
    </lineage>
</organism>
<name>A0A0G0P5K1_UNCC2</name>
<dbReference type="AlphaFoldDB" id="A0A0G0P5K1"/>
<comment type="catalytic activity">
    <reaction evidence="6">
        <text>AMP + ATP = 2 ADP</text>
        <dbReference type="Rhea" id="RHEA:12973"/>
        <dbReference type="ChEBI" id="CHEBI:30616"/>
        <dbReference type="ChEBI" id="CHEBI:456215"/>
        <dbReference type="ChEBI" id="CHEBI:456216"/>
        <dbReference type="EC" id="2.7.4.3"/>
    </reaction>
</comment>
<dbReference type="GO" id="GO:0005737">
    <property type="term" value="C:cytoplasm"/>
    <property type="evidence" value="ECO:0007669"/>
    <property type="project" value="UniProtKB-SubCell"/>
</dbReference>
<evidence type="ECO:0000256" key="2">
    <source>
        <dbReference type="ARBA" id="ARBA00022727"/>
    </source>
</evidence>
<keyword evidence="6" id="KW-0067">ATP-binding</keyword>
<dbReference type="Proteomes" id="UP000034207">
    <property type="component" value="Unassembled WGS sequence"/>
</dbReference>
<dbReference type="Pfam" id="PF00406">
    <property type="entry name" value="ADK"/>
    <property type="match status" value="1"/>
</dbReference>
<comment type="subcellular location">
    <subcellularLocation>
        <location evidence="6">Cytoplasm</location>
    </subcellularLocation>
</comment>
<dbReference type="InterPro" id="IPR000850">
    <property type="entry name" value="Adenylat/UMP-CMP_kin"/>
</dbReference>
<dbReference type="Gene3D" id="3.40.50.300">
    <property type="entry name" value="P-loop containing nucleotide triphosphate hydrolases"/>
    <property type="match status" value="1"/>
</dbReference>
<keyword evidence="4 5" id="KW-0418">Kinase</keyword>
<dbReference type="EC" id="2.7.4.3" evidence="6"/>
<evidence type="ECO:0000313" key="7">
    <source>
        <dbReference type="EMBL" id="KKQ93409.1"/>
    </source>
</evidence>
<dbReference type="GO" id="GO:0005524">
    <property type="term" value="F:ATP binding"/>
    <property type="evidence" value="ECO:0007669"/>
    <property type="project" value="UniProtKB-KW"/>
</dbReference>
<dbReference type="InterPro" id="IPR027417">
    <property type="entry name" value="P-loop_NTPase"/>
</dbReference>
<evidence type="ECO:0000256" key="6">
    <source>
        <dbReference type="RuleBase" id="RU003331"/>
    </source>
</evidence>
<dbReference type="PANTHER" id="PTHR23359">
    <property type="entry name" value="NUCLEOTIDE KINASE"/>
    <property type="match status" value="1"/>
</dbReference>
<comment type="similarity">
    <text evidence="5">Belongs to the adenylate kinase family.</text>
</comment>
<keyword evidence="1 5" id="KW-0808">Transferase</keyword>
<evidence type="ECO:0000313" key="8">
    <source>
        <dbReference type="Proteomes" id="UP000034207"/>
    </source>
</evidence>
<evidence type="ECO:0000256" key="4">
    <source>
        <dbReference type="ARBA" id="ARBA00022777"/>
    </source>
</evidence>
<dbReference type="STRING" id="1618345.UT18_C0020G0016"/>
<evidence type="ECO:0000256" key="5">
    <source>
        <dbReference type="RuleBase" id="RU003330"/>
    </source>
</evidence>
<comment type="caution">
    <text evidence="7">The sequence shown here is derived from an EMBL/GenBank/DDBJ whole genome shotgun (WGS) entry which is preliminary data.</text>
</comment>
<protein>
    <recommendedName>
        <fullName evidence="6">Adenylate kinase</fullName>
        <ecNumber evidence="6">2.7.4.3</ecNumber>
    </recommendedName>
</protein>
<proteinExistence type="inferred from homology"/>
<gene>
    <name evidence="7" type="ORF">UT18_C0020G0016</name>
</gene>
<evidence type="ECO:0000256" key="3">
    <source>
        <dbReference type="ARBA" id="ARBA00022741"/>
    </source>
</evidence>
<dbReference type="EMBL" id="LBVV01000020">
    <property type="protein sequence ID" value="KKQ93409.1"/>
    <property type="molecule type" value="Genomic_DNA"/>
</dbReference>
<dbReference type="PRINTS" id="PR00094">
    <property type="entry name" value="ADENYLTKNASE"/>
</dbReference>
<comment type="subunit">
    <text evidence="6">Monomer.</text>
</comment>
<keyword evidence="2" id="KW-0545">Nucleotide biosynthesis</keyword>
<dbReference type="SUPFAM" id="SSF52540">
    <property type="entry name" value="P-loop containing nucleoside triphosphate hydrolases"/>
    <property type="match status" value="1"/>
</dbReference>
<keyword evidence="3 6" id="KW-0547">Nucleotide-binding</keyword>
<dbReference type="GO" id="GO:0004017">
    <property type="term" value="F:AMP kinase activity"/>
    <property type="evidence" value="ECO:0007669"/>
    <property type="project" value="UniProtKB-EC"/>
</dbReference>